<feature type="compositionally biased region" description="Polar residues" evidence="1">
    <location>
        <begin position="65"/>
        <end position="76"/>
    </location>
</feature>
<comment type="caution">
    <text evidence="2">The sequence shown here is derived from an EMBL/GenBank/DDBJ whole genome shotgun (WGS) entry which is preliminary data.</text>
</comment>
<feature type="compositionally biased region" description="Polar residues" evidence="1">
    <location>
        <begin position="22"/>
        <end position="32"/>
    </location>
</feature>
<name>A0ABR3FWR2_9AGAR</name>
<keyword evidence="3" id="KW-1185">Reference proteome</keyword>
<sequence>MSSINNPTNEQDLGVGQEHIPGTNTQAATEKQQAGVVEARPGIIESSNIDPLNENSNKDDGWANAKSTTGGESLTSKAADMANKAYEAVTGKDK</sequence>
<protein>
    <recommendedName>
        <fullName evidence="4">Late embryogenesis abundant protein</fullName>
    </recommendedName>
</protein>
<organism evidence="2 3">
    <name type="scientific">Marasmius crinis-equi</name>
    <dbReference type="NCBI Taxonomy" id="585013"/>
    <lineage>
        <taxon>Eukaryota</taxon>
        <taxon>Fungi</taxon>
        <taxon>Dikarya</taxon>
        <taxon>Basidiomycota</taxon>
        <taxon>Agaricomycotina</taxon>
        <taxon>Agaricomycetes</taxon>
        <taxon>Agaricomycetidae</taxon>
        <taxon>Agaricales</taxon>
        <taxon>Marasmiineae</taxon>
        <taxon>Marasmiaceae</taxon>
        <taxon>Marasmius</taxon>
    </lineage>
</organism>
<feature type="compositionally biased region" description="Polar residues" evidence="1">
    <location>
        <begin position="45"/>
        <end position="55"/>
    </location>
</feature>
<evidence type="ECO:0000313" key="3">
    <source>
        <dbReference type="Proteomes" id="UP001465976"/>
    </source>
</evidence>
<evidence type="ECO:0000313" key="2">
    <source>
        <dbReference type="EMBL" id="KAL0579946.1"/>
    </source>
</evidence>
<gene>
    <name evidence="2" type="ORF">V5O48_002030</name>
</gene>
<feature type="region of interest" description="Disordered" evidence="1">
    <location>
        <begin position="1"/>
        <end position="76"/>
    </location>
</feature>
<proteinExistence type="predicted"/>
<accession>A0ABR3FWR2</accession>
<reference evidence="2 3" key="1">
    <citation type="submission" date="2024-02" db="EMBL/GenBank/DDBJ databases">
        <title>A draft genome for the cacao thread blight pathogen Marasmius crinis-equi.</title>
        <authorList>
            <person name="Cohen S.P."/>
            <person name="Baruah I.K."/>
            <person name="Amoako-Attah I."/>
            <person name="Bukari Y."/>
            <person name="Meinhardt L.W."/>
            <person name="Bailey B.A."/>
        </authorList>
    </citation>
    <scope>NUCLEOTIDE SEQUENCE [LARGE SCALE GENOMIC DNA]</scope>
    <source>
        <strain evidence="2 3">GH-76</strain>
    </source>
</reference>
<dbReference type="Proteomes" id="UP001465976">
    <property type="component" value="Unassembled WGS sequence"/>
</dbReference>
<feature type="compositionally biased region" description="Polar residues" evidence="1">
    <location>
        <begin position="1"/>
        <end position="11"/>
    </location>
</feature>
<evidence type="ECO:0000256" key="1">
    <source>
        <dbReference type="SAM" id="MobiDB-lite"/>
    </source>
</evidence>
<evidence type="ECO:0008006" key="4">
    <source>
        <dbReference type="Google" id="ProtNLM"/>
    </source>
</evidence>
<dbReference type="EMBL" id="JBAHYK010000043">
    <property type="protein sequence ID" value="KAL0579946.1"/>
    <property type="molecule type" value="Genomic_DNA"/>
</dbReference>